<sequence>GLFPPNILAQGLQNLAASSAAATFLNSPVSKGSVPSPSAPSPTLTGGINHHHHHSHHDGHKSPSNSIEHRLNLLSSSPSPSASNLIHHHNNPLSHHSIHPHHLNSPGSLLQTLTCQTPLLFGQSNNNNVQSNTVGYECSISSPSRASEASVAISINNNNNKNNHNNNVAQLSPTQLLQQYQKN</sequence>
<dbReference type="EMBL" id="MUJZ01010119">
    <property type="protein sequence ID" value="OTF82121.1"/>
    <property type="molecule type" value="Genomic_DNA"/>
</dbReference>
<proteinExistence type="predicted"/>
<feature type="non-terminal residue" evidence="2">
    <location>
        <position position="1"/>
    </location>
</feature>
<comment type="caution">
    <text evidence="2">The sequence shown here is derived from an EMBL/GenBank/DDBJ whole genome shotgun (WGS) entry which is preliminary data.</text>
</comment>
<gene>
    <name evidence="2" type="ORF">BLA29_011331</name>
</gene>
<keyword evidence="3" id="KW-1185">Reference proteome</keyword>
<protein>
    <submittedName>
        <fullName evidence="2">Uncharacterized protein</fullName>
    </submittedName>
</protein>
<feature type="region of interest" description="Disordered" evidence="1">
    <location>
        <begin position="27"/>
        <end position="105"/>
    </location>
</feature>
<evidence type="ECO:0000313" key="2">
    <source>
        <dbReference type="EMBL" id="OTF82121.1"/>
    </source>
</evidence>
<dbReference type="Proteomes" id="UP000194236">
    <property type="component" value="Unassembled WGS sequence"/>
</dbReference>
<accession>A0A1Y3BMC1</accession>
<feature type="non-terminal residue" evidence="2">
    <location>
        <position position="183"/>
    </location>
</feature>
<feature type="compositionally biased region" description="Basic residues" evidence="1">
    <location>
        <begin position="86"/>
        <end position="102"/>
    </location>
</feature>
<feature type="compositionally biased region" description="Basic residues" evidence="1">
    <location>
        <begin position="49"/>
        <end position="59"/>
    </location>
</feature>
<dbReference type="AlphaFoldDB" id="A0A1Y3BMC1"/>
<name>A0A1Y3BMC1_EURMA</name>
<evidence type="ECO:0000313" key="3">
    <source>
        <dbReference type="Proteomes" id="UP000194236"/>
    </source>
</evidence>
<feature type="compositionally biased region" description="Low complexity" evidence="1">
    <location>
        <begin position="27"/>
        <end position="36"/>
    </location>
</feature>
<evidence type="ECO:0000256" key="1">
    <source>
        <dbReference type="SAM" id="MobiDB-lite"/>
    </source>
</evidence>
<reference evidence="2 3" key="1">
    <citation type="submission" date="2017-03" db="EMBL/GenBank/DDBJ databases">
        <title>Genome Survey of Euroglyphus maynei.</title>
        <authorList>
            <person name="Arlian L.G."/>
            <person name="Morgan M.S."/>
            <person name="Rider S.D."/>
        </authorList>
    </citation>
    <scope>NUCLEOTIDE SEQUENCE [LARGE SCALE GENOMIC DNA]</scope>
    <source>
        <strain evidence="2">Arlian Lab</strain>
        <tissue evidence="2">Whole body</tissue>
    </source>
</reference>
<organism evidence="2 3">
    <name type="scientific">Euroglyphus maynei</name>
    <name type="common">Mayne's house dust mite</name>
    <dbReference type="NCBI Taxonomy" id="6958"/>
    <lineage>
        <taxon>Eukaryota</taxon>
        <taxon>Metazoa</taxon>
        <taxon>Ecdysozoa</taxon>
        <taxon>Arthropoda</taxon>
        <taxon>Chelicerata</taxon>
        <taxon>Arachnida</taxon>
        <taxon>Acari</taxon>
        <taxon>Acariformes</taxon>
        <taxon>Sarcoptiformes</taxon>
        <taxon>Astigmata</taxon>
        <taxon>Psoroptidia</taxon>
        <taxon>Analgoidea</taxon>
        <taxon>Pyroglyphidae</taxon>
        <taxon>Pyroglyphinae</taxon>
        <taxon>Euroglyphus</taxon>
    </lineage>
</organism>
<feature type="compositionally biased region" description="Low complexity" evidence="1">
    <location>
        <begin position="72"/>
        <end position="85"/>
    </location>
</feature>